<dbReference type="Pfam" id="PF12760">
    <property type="entry name" value="Zn_ribbon_IS1595"/>
    <property type="match status" value="1"/>
</dbReference>
<evidence type="ECO:0000259" key="2">
    <source>
        <dbReference type="SMART" id="SM01126"/>
    </source>
</evidence>
<evidence type="ECO:0000313" key="4">
    <source>
        <dbReference type="Proteomes" id="UP000070134"/>
    </source>
</evidence>
<feature type="region of interest" description="Disordered" evidence="1">
    <location>
        <begin position="314"/>
        <end position="336"/>
    </location>
</feature>
<evidence type="ECO:0000256" key="1">
    <source>
        <dbReference type="SAM" id="MobiDB-lite"/>
    </source>
</evidence>
<dbReference type="InterPro" id="IPR024442">
    <property type="entry name" value="Transposase_Zn_ribbon"/>
</dbReference>
<reference evidence="3 4" key="1">
    <citation type="submission" date="2016-02" db="EMBL/GenBank/DDBJ databases">
        <title>Complete genome of Sinomonas atrocyanea KCTC 3377.</title>
        <authorList>
            <person name="Kim K.M."/>
        </authorList>
    </citation>
    <scope>NUCLEOTIDE SEQUENCE [LARGE SCALE GENOMIC DNA]</scope>
    <source>
        <strain evidence="3 4">KCTC 3377</strain>
        <plasmid evidence="3 4">pSA01</plasmid>
    </source>
</reference>
<gene>
    <name evidence="3" type="ORF">SA2016_4092</name>
</gene>
<dbReference type="EMBL" id="CP014519">
    <property type="protein sequence ID" value="AMM34744.1"/>
    <property type="molecule type" value="Genomic_DNA"/>
</dbReference>
<proteinExistence type="predicted"/>
<geneLocation type="plasmid" evidence="3 4">
    <name>pSA01</name>
</geneLocation>
<evidence type="ECO:0000313" key="3">
    <source>
        <dbReference type="EMBL" id="AMM34744.1"/>
    </source>
</evidence>
<dbReference type="PATRIC" id="fig|37927.3.peg.4199"/>
<feature type="domain" description="ISXO2-like transposase" evidence="2">
    <location>
        <begin position="139"/>
        <end position="283"/>
    </location>
</feature>
<dbReference type="AlphaFoldDB" id="A0A127A7I8"/>
<dbReference type="SUPFAM" id="SSF57829">
    <property type="entry name" value="Zn-binding ribosomal proteins"/>
    <property type="match status" value="1"/>
</dbReference>
<dbReference type="Proteomes" id="UP000070134">
    <property type="component" value="Plasmid pSA01"/>
</dbReference>
<keyword evidence="3" id="KW-0614">Plasmid</keyword>
<dbReference type="GO" id="GO:0006412">
    <property type="term" value="P:translation"/>
    <property type="evidence" value="ECO:0007669"/>
    <property type="project" value="InterPro"/>
</dbReference>
<dbReference type="SMART" id="SM01126">
    <property type="entry name" value="DDE_Tnp_IS1595"/>
    <property type="match status" value="1"/>
</dbReference>
<sequence length="346" mass="39083">MADMSPQVPRAGVDYPKTFGQFQEWFSTDEACFEYLARLRWAEGFVCPKCGGREYWRTGAGLWMCKACSRRTSVTAGTIFDRTRTPLRTWFAAIWFVTSQKNGVSALGLQRVLGFGSYETAWAWMHKLRRAMVRPDRELLSGLVEVDESFIGGVHRGMPGIGPDKISVLIAAEHLDHNRIGRIRLEPGPTDRRLALVKFGQRVVAPGSTIRTDGARQLRRFADLGYQHEYFTQLGSDIPAHVNMPAVHMAASQLKRWIDGTLHQGISREQLAYYLDEFTFRFNRRTSTSRGLLFYRLLQQATNTDPAPLKDLVIPHDSSGGQRPQSTAQGPIWPDQRLHVIGSQTS</sequence>
<protein>
    <submittedName>
        <fullName evidence="3">Transposase</fullName>
    </submittedName>
</protein>
<dbReference type="Pfam" id="PF12762">
    <property type="entry name" value="DDE_Tnp_IS1595"/>
    <property type="match status" value="1"/>
</dbReference>
<dbReference type="NCBIfam" id="NF033547">
    <property type="entry name" value="transpos_IS1595"/>
    <property type="match status" value="1"/>
</dbReference>
<name>A0A127A7I8_9MICC</name>
<dbReference type="RefSeq" id="WP_371326671.1">
    <property type="nucleotide sequence ID" value="NZ_BJMO01000025.1"/>
</dbReference>
<organism evidence="3 4">
    <name type="scientific">Sinomonas atrocyanea</name>
    <dbReference type="NCBI Taxonomy" id="37927"/>
    <lineage>
        <taxon>Bacteria</taxon>
        <taxon>Bacillati</taxon>
        <taxon>Actinomycetota</taxon>
        <taxon>Actinomycetes</taxon>
        <taxon>Micrococcales</taxon>
        <taxon>Micrococcaceae</taxon>
        <taxon>Sinomonas</taxon>
    </lineage>
</organism>
<dbReference type="KEGG" id="satk:SA2016_4092"/>
<dbReference type="InterPro" id="IPR011332">
    <property type="entry name" value="Ribosomal_zn-bd"/>
</dbReference>
<keyword evidence="4" id="KW-1185">Reference proteome</keyword>
<accession>A0A127A7I8</accession>
<dbReference type="InterPro" id="IPR024445">
    <property type="entry name" value="Tnp_ISXO2-like"/>
</dbReference>
<feature type="compositionally biased region" description="Polar residues" evidence="1">
    <location>
        <begin position="319"/>
        <end position="329"/>
    </location>
</feature>